<dbReference type="AlphaFoldDB" id="A0A3R7GL80"/>
<comment type="caution">
    <text evidence="1">The sequence shown here is derived from an EMBL/GenBank/DDBJ whole genome shotgun (WGS) entry which is preliminary data.</text>
</comment>
<evidence type="ECO:0000313" key="1">
    <source>
        <dbReference type="EMBL" id="RKD97827.1"/>
    </source>
</evidence>
<dbReference type="Proteomes" id="UP000283805">
    <property type="component" value="Unassembled WGS sequence"/>
</dbReference>
<proteinExistence type="predicted"/>
<sequence>MSFCTIPVKSNTIVLRDSIDYNVYAVAQPFLDDMVRREII</sequence>
<accession>A0A3R7GL80</accession>
<dbReference type="EMBL" id="RAPO01000001">
    <property type="protein sequence ID" value="RKD97827.1"/>
    <property type="molecule type" value="Genomic_DNA"/>
</dbReference>
<protein>
    <submittedName>
        <fullName evidence="1">Uncharacterized protein</fullName>
    </submittedName>
</protein>
<organism evidence="1 2">
    <name type="scientific">Halopiger aswanensis</name>
    <dbReference type="NCBI Taxonomy" id="148449"/>
    <lineage>
        <taxon>Archaea</taxon>
        <taxon>Methanobacteriati</taxon>
        <taxon>Methanobacteriota</taxon>
        <taxon>Stenosarchaea group</taxon>
        <taxon>Halobacteria</taxon>
        <taxon>Halobacteriales</taxon>
        <taxon>Natrialbaceae</taxon>
        <taxon>Halopiger</taxon>
    </lineage>
</organism>
<evidence type="ECO:0000313" key="2">
    <source>
        <dbReference type="Proteomes" id="UP000283805"/>
    </source>
</evidence>
<name>A0A3R7GL80_9EURY</name>
<keyword evidence="2" id="KW-1185">Reference proteome</keyword>
<gene>
    <name evidence="1" type="ORF">ATJ93_0821</name>
</gene>
<reference evidence="1 2" key="1">
    <citation type="submission" date="2018-09" db="EMBL/GenBank/DDBJ databases">
        <title>Genomic Encyclopedia of Archaeal and Bacterial Type Strains, Phase II (KMG-II): from individual species to whole genera.</title>
        <authorList>
            <person name="Goeker M."/>
        </authorList>
    </citation>
    <scope>NUCLEOTIDE SEQUENCE [LARGE SCALE GENOMIC DNA]</scope>
    <source>
        <strain evidence="1 2">DSM 13151</strain>
    </source>
</reference>